<evidence type="ECO:0000313" key="1">
    <source>
        <dbReference type="EMBL" id="KAF3550085.1"/>
    </source>
</evidence>
<gene>
    <name evidence="1" type="ORF">DY000_02003312</name>
</gene>
<organism evidence="1 2">
    <name type="scientific">Brassica cretica</name>
    <name type="common">Mustard</name>
    <dbReference type="NCBI Taxonomy" id="69181"/>
    <lineage>
        <taxon>Eukaryota</taxon>
        <taxon>Viridiplantae</taxon>
        <taxon>Streptophyta</taxon>
        <taxon>Embryophyta</taxon>
        <taxon>Tracheophyta</taxon>
        <taxon>Spermatophyta</taxon>
        <taxon>Magnoliopsida</taxon>
        <taxon>eudicotyledons</taxon>
        <taxon>Gunneridae</taxon>
        <taxon>Pentapetalae</taxon>
        <taxon>rosids</taxon>
        <taxon>malvids</taxon>
        <taxon>Brassicales</taxon>
        <taxon>Brassicaceae</taxon>
        <taxon>Brassiceae</taxon>
        <taxon>Brassica</taxon>
    </lineage>
</organism>
<proteinExistence type="predicted"/>
<reference evidence="1 2" key="1">
    <citation type="journal article" date="2020" name="BMC Genomics">
        <title>Intraspecific diversification of the crop wild relative Brassica cretica Lam. using demographic model selection.</title>
        <authorList>
            <person name="Kioukis A."/>
            <person name="Michalopoulou V.A."/>
            <person name="Briers L."/>
            <person name="Pirintsos S."/>
            <person name="Studholme D.J."/>
            <person name="Pavlidis P."/>
            <person name="Sarris P.F."/>
        </authorList>
    </citation>
    <scope>NUCLEOTIDE SEQUENCE [LARGE SCALE GENOMIC DNA]</scope>
    <source>
        <strain evidence="2">cv. PFS-1207/04</strain>
    </source>
</reference>
<evidence type="ECO:0000313" key="2">
    <source>
        <dbReference type="Proteomes" id="UP000266723"/>
    </source>
</evidence>
<accession>A0ABQ7CDQ7</accession>
<name>A0ABQ7CDQ7_BRACR</name>
<sequence>MPARSHFGEARSNSSSGYSPALCFQTSRTGSALISDLNFREGRFDWSAFHRFGFVVDGAPRAPSLAPEEVDGFASRRVYFERKTVHTRGGVVSLFPQRAVN</sequence>
<keyword evidence="2" id="KW-1185">Reference proteome</keyword>
<protein>
    <submittedName>
        <fullName evidence="1">Uncharacterized protein</fullName>
    </submittedName>
</protein>
<dbReference type="Proteomes" id="UP000266723">
    <property type="component" value="Unassembled WGS sequence"/>
</dbReference>
<dbReference type="EMBL" id="QGKV02000832">
    <property type="protein sequence ID" value="KAF3550085.1"/>
    <property type="molecule type" value="Genomic_DNA"/>
</dbReference>
<comment type="caution">
    <text evidence="1">The sequence shown here is derived from an EMBL/GenBank/DDBJ whole genome shotgun (WGS) entry which is preliminary data.</text>
</comment>